<keyword evidence="14" id="KW-1185">Reference proteome</keyword>
<comment type="similarity">
    <text evidence="3">Belongs to the glycosyltransferase group 1 family. Glycosyltransferase 30 subfamily.</text>
</comment>
<evidence type="ECO:0000256" key="8">
    <source>
        <dbReference type="ARBA" id="ARBA00049183"/>
    </source>
</evidence>
<dbReference type="GO" id="GO:0009244">
    <property type="term" value="P:lipopolysaccharide core region biosynthetic process"/>
    <property type="evidence" value="ECO:0007669"/>
    <property type="project" value="UniProtKB-UniRule"/>
</dbReference>
<keyword evidence="11" id="KW-0472">Membrane</keyword>
<comment type="pathway">
    <text evidence="2 11">Bacterial outer membrane biogenesis; LPS core biosynthesis.</text>
</comment>
<proteinExistence type="inferred from homology"/>
<keyword evidence="11" id="KW-1003">Cell membrane</keyword>
<dbReference type="InterPro" id="IPR039901">
    <property type="entry name" value="Kdotransferase"/>
</dbReference>
<dbReference type="PANTHER" id="PTHR42755">
    <property type="entry name" value="3-DEOXY-MANNO-OCTULOSONATE CYTIDYLYLTRANSFERASE"/>
    <property type="match status" value="1"/>
</dbReference>
<keyword evidence="11" id="KW-0448">Lipopolysaccharide biosynthesis</keyword>
<evidence type="ECO:0000256" key="1">
    <source>
        <dbReference type="ARBA" id="ARBA00003394"/>
    </source>
</evidence>
<comment type="subcellular location">
    <subcellularLocation>
        <location evidence="11">Cell membrane</location>
    </subcellularLocation>
</comment>
<protein>
    <recommendedName>
        <fullName evidence="5 11">3-deoxy-D-manno-octulosonic acid transferase</fullName>
        <shortName evidence="11">Kdo transferase</shortName>
        <ecNumber evidence="4 11">2.4.99.12</ecNumber>
    </recommendedName>
    <alternativeName>
        <fullName evidence="7 11">Lipid IV(A) 3-deoxy-D-manno-octulosonic acid transferase</fullName>
    </alternativeName>
</protein>
<keyword evidence="6 11" id="KW-0808">Transferase</keyword>
<evidence type="ECO:0000259" key="12">
    <source>
        <dbReference type="Pfam" id="PF04413"/>
    </source>
</evidence>
<feature type="site" description="Transition state stabilizer" evidence="10">
    <location>
        <position position="218"/>
    </location>
</feature>
<dbReference type="AlphaFoldDB" id="A0A239PTD9"/>
<dbReference type="EC" id="2.4.99.12" evidence="4 11"/>
<evidence type="ECO:0000256" key="9">
    <source>
        <dbReference type="PIRSR" id="PIRSR639901-1"/>
    </source>
</evidence>
<dbReference type="GO" id="GO:0043842">
    <property type="term" value="F:Kdo transferase activity"/>
    <property type="evidence" value="ECO:0007669"/>
    <property type="project" value="UniProtKB-EC"/>
</dbReference>
<name>A0A239PTD9_9PROT</name>
<sequence length="438" mass="47637">MALMQDAPPKPFGLRLYQAASRLAGPLAAFALSRRLAAGKEDAARLSERRGLAGRPRPDGALVWIHGASVGESLSVLPLVSRLQSLRPDLGFLVTTGTVTSARLMAERLPPGAFHQYAPLDHPRYVEAFLDHWRPQAALFVESEFWPNLILAARERVGFMALVNGRVSPKSFEQWRRKPQTIRYLLAAFDLMIAQDRQNAERLSLLSGRDTPTLGNLKHAAPPLPGAEADLAALRAMIGARAVWLAASTHPGEESAIYNAHGLLRESFPDLLTLLAPRHPERGAEIAALGAENGLRASRRSKNQPIERDTDVYVADTLGELGLFYRLSEIAFVGGSLTPKGGHNPLEPARLGGAVLHGPHIFNFVETYGDMRAAGAAALVRNDRELATAVRRLLCDEKTRHAMADAARRASEASAERILAEISGLILDRFERAAKLAA</sequence>
<evidence type="ECO:0000313" key="13">
    <source>
        <dbReference type="EMBL" id="SNT73176.1"/>
    </source>
</evidence>
<dbReference type="Gene3D" id="3.40.50.11720">
    <property type="entry name" value="3-Deoxy-D-manno-octulosonic-acid transferase, N-terminal domain"/>
    <property type="match status" value="1"/>
</dbReference>
<evidence type="ECO:0000256" key="2">
    <source>
        <dbReference type="ARBA" id="ARBA00004713"/>
    </source>
</evidence>
<dbReference type="EMBL" id="FZQA01000003">
    <property type="protein sequence ID" value="SNT73176.1"/>
    <property type="molecule type" value="Genomic_DNA"/>
</dbReference>
<dbReference type="InterPro" id="IPR007507">
    <property type="entry name" value="Glycos_transf_N"/>
</dbReference>
<reference evidence="13 14" key="1">
    <citation type="submission" date="2017-07" db="EMBL/GenBank/DDBJ databases">
        <authorList>
            <person name="Sun Z.S."/>
            <person name="Albrecht U."/>
            <person name="Echele G."/>
            <person name="Lee C.C."/>
        </authorList>
    </citation>
    <scope>NUCLEOTIDE SEQUENCE [LARGE SCALE GENOMIC DNA]</scope>
    <source>
        <strain evidence="13 14">CGMCC 1.12710</strain>
    </source>
</reference>
<feature type="active site" description="Proton acceptor" evidence="9">
    <location>
        <position position="72"/>
    </location>
</feature>
<dbReference type="RefSeq" id="WP_089412407.1">
    <property type="nucleotide sequence ID" value="NZ_FZQA01000003.1"/>
</dbReference>
<dbReference type="Gene3D" id="3.40.50.2000">
    <property type="entry name" value="Glycogen Phosphorylase B"/>
    <property type="match status" value="1"/>
</dbReference>
<evidence type="ECO:0000256" key="3">
    <source>
        <dbReference type="ARBA" id="ARBA00006380"/>
    </source>
</evidence>
<evidence type="ECO:0000256" key="4">
    <source>
        <dbReference type="ARBA" id="ARBA00012621"/>
    </source>
</evidence>
<evidence type="ECO:0000256" key="7">
    <source>
        <dbReference type="ARBA" id="ARBA00031445"/>
    </source>
</evidence>
<accession>A0A239PTD9</accession>
<feature type="domain" description="3-deoxy-D-manno-octulosonic-acid transferase N-terminal" evidence="12">
    <location>
        <begin position="45"/>
        <end position="219"/>
    </location>
</feature>
<dbReference type="InterPro" id="IPR038107">
    <property type="entry name" value="Glycos_transf_N_sf"/>
</dbReference>
<evidence type="ECO:0000256" key="10">
    <source>
        <dbReference type="PIRSR" id="PIRSR639901-2"/>
    </source>
</evidence>
<dbReference type="FunFam" id="3.40.50.2000:FF:000032">
    <property type="entry name" value="3-deoxy-D-manno-octulosonic acid transferase"/>
    <property type="match status" value="1"/>
</dbReference>
<evidence type="ECO:0000256" key="6">
    <source>
        <dbReference type="ARBA" id="ARBA00022679"/>
    </source>
</evidence>
<evidence type="ECO:0000256" key="11">
    <source>
        <dbReference type="RuleBase" id="RU365103"/>
    </source>
</evidence>
<gene>
    <name evidence="13" type="ORF">SAMN06297382_1573</name>
</gene>
<dbReference type="GO" id="GO:0009245">
    <property type="term" value="P:lipid A biosynthetic process"/>
    <property type="evidence" value="ECO:0007669"/>
    <property type="project" value="TreeGrafter"/>
</dbReference>
<dbReference type="UniPathway" id="UPA00958"/>
<organism evidence="13 14">
    <name type="scientific">Amphiplicatus metriothermophilus</name>
    <dbReference type="NCBI Taxonomy" id="1519374"/>
    <lineage>
        <taxon>Bacteria</taxon>
        <taxon>Pseudomonadati</taxon>
        <taxon>Pseudomonadota</taxon>
        <taxon>Alphaproteobacteria</taxon>
        <taxon>Parvularculales</taxon>
        <taxon>Parvularculaceae</taxon>
        <taxon>Amphiplicatus</taxon>
    </lineage>
</organism>
<dbReference type="GO" id="GO:0005886">
    <property type="term" value="C:plasma membrane"/>
    <property type="evidence" value="ECO:0007669"/>
    <property type="project" value="UniProtKB-SubCell"/>
</dbReference>
<comment type="catalytic activity">
    <reaction evidence="8 11">
        <text>lipid IVA (E. coli) + CMP-3-deoxy-beta-D-manno-octulosonate = alpha-Kdo-(2-&gt;6)-lipid IVA (E. coli) + CMP + H(+)</text>
        <dbReference type="Rhea" id="RHEA:28066"/>
        <dbReference type="ChEBI" id="CHEBI:15378"/>
        <dbReference type="ChEBI" id="CHEBI:58603"/>
        <dbReference type="ChEBI" id="CHEBI:60364"/>
        <dbReference type="ChEBI" id="CHEBI:60377"/>
        <dbReference type="ChEBI" id="CHEBI:85987"/>
        <dbReference type="EC" id="2.4.99.12"/>
    </reaction>
</comment>
<evidence type="ECO:0000313" key="14">
    <source>
        <dbReference type="Proteomes" id="UP000198346"/>
    </source>
</evidence>
<dbReference type="Pfam" id="PF04413">
    <property type="entry name" value="Glycos_transf_N"/>
    <property type="match status" value="1"/>
</dbReference>
<comment type="function">
    <text evidence="1 11">Involved in lipopolysaccharide (LPS) biosynthesis. Catalyzes the transfer of 3-deoxy-D-manno-octulosonate (Kdo) residue(s) from CMP-Kdo to lipid IV(A), the tetraacyldisaccharide-1,4'-bisphosphate precursor of lipid A.</text>
</comment>
<evidence type="ECO:0000256" key="5">
    <source>
        <dbReference type="ARBA" id="ARBA00019077"/>
    </source>
</evidence>
<dbReference type="PANTHER" id="PTHR42755:SF1">
    <property type="entry name" value="3-DEOXY-D-MANNO-OCTULOSONIC ACID TRANSFERASE, MITOCHONDRIAL-RELATED"/>
    <property type="match status" value="1"/>
</dbReference>
<dbReference type="Proteomes" id="UP000198346">
    <property type="component" value="Unassembled WGS sequence"/>
</dbReference>
<dbReference type="OrthoDB" id="9789797at2"/>
<feature type="site" description="Transition state stabilizer" evidence="10">
    <location>
        <position position="142"/>
    </location>
</feature>